<dbReference type="InterPro" id="IPR022617">
    <property type="entry name" value="Rad60/SUMO-like_dom"/>
</dbReference>
<feature type="compositionally biased region" description="Polar residues" evidence="5">
    <location>
        <begin position="1"/>
        <end position="18"/>
    </location>
</feature>
<proteinExistence type="predicted"/>
<feature type="region of interest" description="Disordered" evidence="5">
    <location>
        <begin position="1"/>
        <end position="32"/>
    </location>
</feature>
<evidence type="ECO:0000313" key="7">
    <source>
        <dbReference type="Ensembl" id="ENSTNIP00000002425.1"/>
    </source>
</evidence>
<dbReference type="Ensembl" id="ENSTNIT00000003217.1">
    <property type="protein sequence ID" value="ENSTNIP00000002425.1"/>
    <property type="gene ID" value="ENSTNIG00000001111.1"/>
</dbReference>
<dbReference type="InterPro" id="IPR029071">
    <property type="entry name" value="Ubiquitin-like_domsf"/>
</dbReference>
<dbReference type="HOGENOM" id="CLU_067349_0_0_1"/>
<reference evidence="7" key="2">
    <citation type="submission" date="2025-08" db="UniProtKB">
        <authorList>
            <consortium name="Ensembl"/>
        </authorList>
    </citation>
    <scope>IDENTIFICATION</scope>
</reference>
<evidence type="ECO:0000256" key="3">
    <source>
        <dbReference type="ARBA" id="ARBA00039921"/>
    </source>
</evidence>
<evidence type="ECO:0000256" key="5">
    <source>
        <dbReference type="SAM" id="MobiDB-lite"/>
    </source>
</evidence>
<sequence>SGPTSSCYERSSPQVTESSRGKPPPKRRRILDPSSVVPVSVYSNQVSSGLQLELSAAEFSGRDAADDGADDTLWSPFPRAGRAPTASTLILSDSEDEAGDTESRAAAEAAGRLSPSPPTSPVKKHSRNVQKKIGREVDRMLQSVNSFLSPPAEARTSSSTSRPPGDDESILRAPEAGPGPYSPPRRQFPLKVRCRADCGRSRCWRCVSSPLWRLRTRCLLPLAVPPHRLLLLREEAELRVDATVGELGLGIADIIECVVMAAEDRRDVISVRLQSKDRNASQEFSIHRDTPLGSVFSQYLSRVPSSASDTVCFYFDGSRVKHSQTPAELDMEDGDMVEVWL</sequence>
<dbReference type="InParanoid" id="H3C2F7"/>
<dbReference type="InterPro" id="IPR052324">
    <property type="entry name" value="NFATC2-Int_DNA_Repair"/>
</dbReference>
<dbReference type="PANTHER" id="PTHR47187">
    <property type="entry name" value="NFATC2-INTERACTING PROTEIN"/>
    <property type="match status" value="1"/>
</dbReference>
<dbReference type="GO" id="GO:0045944">
    <property type="term" value="P:positive regulation of transcription by RNA polymerase II"/>
    <property type="evidence" value="ECO:0007669"/>
    <property type="project" value="TreeGrafter"/>
</dbReference>
<dbReference type="AlphaFoldDB" id="H3C2F7"/>
<keyword evidence="2" id="KW-0539">Nucleus</keyword>
<evidence type="ECO:0000259" key="6">
    <source>
        <dbReference type="Pfam" id="PF11976"/>
    </source>
</evidence>
<dbReference type="SUPFAM" id="SSF54236">
    <property type="entry name" value="Ubiquitin-like"/>
    <property type="match status" value="1"/>
</dbReference>
<dbReference type="GeneTree" id="ENSGT00390000007119"/>
<accession>H3C2F7</accession>
<dbReference type="GO" id="GO:0005634">
    <property type="term" value="C:nucleus"/>
    <property type="evidence" value="ECO:0007669"/>
    <property type="project" value="UniProtKB-SubCell"/>
</dbReference>
<feature type="domain" description="Rad60/SUMO-like" evidence="6">
    <location>
        <begin position="269"/>
        <end position="340"/>
    </location>
</feature>
<protein>
    <recommendedName>
        <fullName evidence="3">NFATC2-interacting protein</fullName>
    </recommendedName>
    <alternativeName>
        <fullName evidence="4">Nuclear factor of activated T-cells, cytoplasmic 2-interacting protein</fullName>
    </alternativeName>
</protein>
<reference evidence="7" key="3">
    <citation type="submission" date="2025-09" db="UniProtKB">
        <authorList>
            <consortium name="Ensembl"/>
        </authorList>
    </citation>
    <scope>IDENTIFICATION</scope>
</reference>
<evidence type="ECO:0000313" key="8">
    <source>
        <dbReference type="Proteomes" id="UP000007303"/>
    </source>
</evidence>
<dbReference type="Gene3D" id="3.10.20.90">
    <property type="entry name" value="Phosphatidylinositol 3-kinase Catalytic Subunit, Chain A, domain 1"/>
    <property type="match status" value="2"/>
</dbReference>
<evidence type="ECO:0000256" key="1">
    <source>
        <dbReference type="ARBA" id="ARBA00004123"/>
    </source>
</evidence>
<organism evidence="7 8">
    <name type="scientific">Tetraodon nigroviridis</name>
    <name type="common">Spotted green pufferfish</name>
    <name type="synonym">Chelonodon nigroviridis</name>
    <dbReference type="NCBI Taxonomy" id="99883"/>
    <lineage>
        <taxon>Eukaryota</taxon>
        <taxon>Metazoa</taxon>
        <taxon>Chordata</taxon>
        <taxon>Craniata</taxon>
        <taxon>Vertebrata</taxon>
        <taxon>Euteleostomi</taxon>
        <taxon>Actinopterygii</taxon>
        <taxon>Neopterygii</taxon>
        <taxon>Teleostei</taxon>
        <taxon>Neoteleostei</taxon>
        <taxon>Acanthomorphata</taxon>
        <taxon>Eupercaria</taxon>
        <taxon>Tetraodontiformes</taxon>
        <taxon>Tetradontoidea</taxon>
        <taxon>Tetraodontidae</taxon>
        <taxon>Tetraodon</taxon>
    </lineage>
</organism>
<evidence type="ECO:0000256" key="4">
    <source>
        <dbReference type="ARBA" id="ARBA00042764"/>
    </source>
</evidence>
<reference evidence="8" key="1">
    <citation type="journal article" date="2004" name="Nature">
        <title>Genome duplication in the teleost fish Tetraodon nigroviridis reveals the early vertebrate proto-karyotype.</title>
        <authorList>
            <person name="Jaillon O."/>
            <person name="Aury J.-M."/>
            <person name="Brunet F."/>
            <person name="Petit J.-L."/>
            <person name="Stange-Thomann N."/>
            <person name="Mauceli E."/>
            <person name="Bouneau L."/>
            <person name="Fischer C."/>
            <person name="Ozouf-Costaz C."/>
            <person name="Bernot A."/>
            <person name="Nicaud S."/>
            <person name="Jaffe D."/>
            <person name="Fisher S."/>
            <person name="Lutfalla G."/>
            <person name="Dossat C."/>
            <person name="Segurens B."/>
            <person name="Dasilva C."/>
            <person name="Salanoubat M."/>
            <person name="Levy M."/>
            <person name="Boudet N."/>
            <person name="Castellano S."/>
            <person name="Anthouard V."/>
            <person name="Jubin C."/>
            <person name="Castelli V."/>
            <person name="Katinka M."/>
            <person name="Vacherie B."/>
            <person name="Biemont C."/>
            <person name="Skalli Z."/>
            <person name="Cattolico L."/>
            <person name="Poulain J."/>
            <person name="De Berardinis V."/>
            <person name="Cruaud C."/>
            <person name="Duprat S."/>
            <person name="Brottier P."/>
            <person name="Coutanceau J.-P."/>
            <person name="Gouzy J."/>
            <person name="Parra G."/>
            <person name="Lardier G."/>
            <person name="Chapple C."/>
            <person name="McKernan K.J."/>
            <person name="McEwan P."/>
            <person name="Bosak S."/>
            <person name="Kellis M."/>
            <person name="Volff J.-N."/>
            <person name="Guigo R."/>
            <person name="Zody M.C."/>
            <person name="Mesirov J."/>
            <person name="Lindblad-Toh K."/>
            <person name="Birren B."/>
            <person name="Nusbaum C."/>
            <person name="Kahn D."/>
            <person name="Robinson-Rechavi M."/>
            <person name="Laudet V."/>
            <person name="Schachter V."/>
            <person name="Quetier F."/>
            <person name="Saurin W."/>
            <person name="Scarpelli C."/>
            <person name="Wincker P."/>
            <person name="Lander E.S."/>
            <person name="Weissenbach J."/>
            <person name="Roest Crollius H."/>
        </authorList>
    </citation>
    <scope>NUCLEOTIDE SEQUENCE [LARGE SCALE GENOMIC DNA]</scope>
</reference>
<dbReference type="FunCoup" id="H3C2F7">
    <property type="interactions" value="118"/>
</dbReference>
<dbReference type="OMA" id="NVVDHMA"/>
<dbReference type="Pfam" id="PF11976">
    <property type="entry name" value="Rad60-SLD"/>
    <property type="match status" value="1"/>
</dbReference>
<keyword evidence="8" id="KW-1185">Reference proteome</keyword>
<dbReference type="STRING" id="99883.ENSTNIP00000002425"/>
<evidence type="ECO:0000256" key="2">
    <source>
        <dbReference type="ARBA" id="ARBA00023242"/>
    </source>
</evidence>
<comment type="subcellular location">
    <subcellularLocation>
        <location evidence="1">Nucleus</location>
    </subcellularLocation>
</comment>
<feature type="region of interest" description="Disordered" evidence="5">
    <location>
        <begin position="60"/>
        <end position="129"/>
    </location>
</feature>
<dbReference type="PANTHER" id="PTHR47187:SF1">
    <property type="entry name" value="NFATC2-INTERACTING PROTEIN"/>
    <property type="match status" value="1"/>
</dbReference>
<name>H3C2F7_TETNG</name>
<dbReference type="Proteomes" id="UP000007303">
    <property type="component" value="Unassembled WGS sequence"/>
</dbReference>
<feature type="region of interest" description="Disordered" evidence="5">
    <location>
        <begin position="147"/>
        <end position="186"/>
    </location>
</feature>